<reference evidence="2" key="1">
    <citation type="submission" date="2018-02" db="EMBL/GenBank/DDBJ databases">
        <title>Rhizophora mucronata_Transcriptome.</title>
        <authorList>
            <person name="Meera S.P."/>
            <person name="Sreeshan A."/>
            <person name="Augustine A."/>
        </authorList>
    </citation>
    <scope>NUCLEOTIDE SEQUENCE</scope>
    <source>
        <tissue evidence="2">Leaf</tissue>
    </source>
</reference>
<name>A0A2P2PRQ4_RHIMU</name>
<feature type="chain" id="PRO_5015130213" evidence="1">
    <location>
        <begin position="22"/>
        <end position="34"/>
    </location>
</feature>
<accession>A0A2P2PRQ4</accession>
<organism evidence="2">
    <name type="scientific">Rhizophora mucronata</name>
    <name type="common">Asiatic mangrove</name>
    <dbReference type="NCBI Taxonomy" id="61149"/>
    <lineage>
        <taxon>Eukaryota</taxon>
        <taxon>Viridiplantae</taxon>
        <taxon>Streptophyta</taxon>
        <taxon>Embryophyta</taxon>
        <taxon>Tracheophyta</taxon>
        <taxon>Spermatophyta</taxon>
        <taxon>Magnoliopsida</taxon>
        <taxon>eudicotyledons</taxon>
        <taxon>Gunneridae</taxon>
        <taxon>Pentapetalae</taxon>
        <taxon>rosids</taxon>
        <taxon>fabids</taxon>
        <taxon>Malpighiales</taxon>
        <taxon>Rhizophoraceae</taxon>
        <taxon>Rhizophora</taxon>
    </lineage>
</organism>
<keyword evidence="1" id="KW-0732">Signal</keyword>
<sequence>MLVLCILLSVFVAQFLSTLRSICFDAVANNFTLY</sequence>
<feature type="signal peptide" evidence="1">
    <location>
        <begin position="1"/>
        <end position="21"/>
    </location>
</feature>
<proteinExistence type="predicted"/>
<protein>
    <submittedName>
        <fullName evidence="2">Uncharacterized protein</fullName>
    </submittedName>
</protein>
<evidence type="ECO:0000256" key="1">
    <source>
        <dbReference type="SAM" id="SignalP"/>
    </source>
</evidence>
<dbReference type="AlphaFoldDB" id="A0A2P2PRQ4"/>
<evidence type="ECO:0000313" key="2">
    <source>
        <dbReference type="EMBL" id="MBX57416.1"/>
    </source>
</evidence>
<dbReference type="EMBL" id="GGEC01076932">
    <property type="protein sequence ID" value="MBX57416.1"/>
    <property type="molecule type" value="Transcribed_RNA"/>
</dbReference>